<dbReference type="Gene3D" id="3.40.50.410">
    <property type="entry name" value="von Willebrand factor, type A domain"/>
    <property type="match status" value="1"/>
</dbReference>
<keyword evidence="9" id="KW-1015">Disulfide bond</keyword>
<keyword evidence="7 19" id="KW-1133">Transmembrane helix</keyword>
<keyword evidence="12" id="KW-0966">Cell projection</keyword>
<evidence type="ECO:0000256" key="3">
    <source>
        <dbReference type="ARBA" id="ARBA00022553"/>
    </source>
</evidence>
<name>A0A3Q3CFE1_HAPBU</name>
<dbReference type="PANTHER" id="PTHR16059:SF16">
    <property type="entry name" value="ANTHRAX TOXIN RECEPTOR-LIKE"/>
    <property type="match status" value="1"/>
</dbReference>
<feature type="transmembrane region" description="Helical" evidence="19">
    <location>
        <begin position="318"/>
        <end position="339"/>
    </location>
</feature>
<feature type="domain" description="VWFA" evidence="21">
    <location>
        <begin position="45"/>
        <end position="211"/>
    </location>
</feature>
<reference evidence="22" key="1">
    <citation type="submission" date="2025-08" db="UniProtKB">
        <authorList>
            <consortium name="Ensembl"/>
        </authorList>
    </citation>
    <scope>IDENTIFICATION</scope>
</reference>
<feature type="compositionally biased region" description="Basic and acidic residues" evidence="18">
    <location>
        <begin position="457"/>
        <end position="473"/>
    </location>
</feature>
<evidence type="ECO:0000256" key="17">
    <source>
        <dbReference type="ARBA" id="ARBA00093334"/>
    </source>
</evidence>
<comment type="function">
    <text evidence="17">Plays a role in cell attachment and migration. Interacts with extracellular matrix proteins and with the actin cytoskeleton and thereby plays an important role in normal extracellular matrix (ECM) homeostasis. Mediates adhesion of cells to type 1 collagen and gelatin, reorganization of the actin cytoskeleton and promotes cell spreading. Plays a role in the angiogenic response of cultured umbilical vein endothelial cells. May also act as a receptor for PLAU. Upon ligand binding, stimulates the phosphorylation of EGFR and ERK1/2.</text>
</comment>
<evidence type="ECO:0000256" key="7">
    <source>
        <dbReference type="ARBA" id="ARBA00022989"/>
    </source>
</evidence>
<evidence type="ECO:0000256" key="18">
    <source>
        <dbReference type="SAM" id="MobiDB-lite"/>
    </source>
</evidence>
<dbReference type="Pfam" id="PF05587">
    <property type="entry name" value="Anth_Ig"/>
    <property type="match status" value="1"/>
</dbReference>
<dbReference type="PROSITE" id="PS50234">
    <property type="entry name" value="VWFA"/>
    <property type="match status" value="1"/>
</dbReference>
<evidence type="ECO:0000256" key="19">
    <source>
        <dbReference type="SAM" id="Phobius"/>
    </source>
</evidence>
<dbReference type="Proteomes" id="UP000264840">
    <property type="component" value="Unplaced"/>
</dbReference>
<organism evidence="22 23">
    <name type="scientific">Haplochromis burtoni</name>
    <name type="common">Burton's mouthbrooder</name>
    <name type="synonym">Chromis burtoni</name>
    <dbReference type="NCBI Taxonomy" id="8153"/>
    <lineage>
        <taxon>Eukaryota</taxon>
        <taxon>Metazoa</taxon>
        <taxon>Chordata</taxon>
        <taxon>Craniata</taxon>
        <taxon>Vertebrata</taxon>
        <taxon>Euteleostomi</taxon>
        <taxon>Actinopterygii</taxon>
        <taxon>Neopterygii</taxon>
        <taxon>Teleostei</taxon>
        <taxon>Neoteleostei</taxon>
        <taxon>Acanthomorphata</taxon>
        <taxon>Ovalentaria</taxon>
        <taxon>Cichlomorphae</taxon>
        <taxon>Cichliformes</taxon>
        <taxon>Cichlidae</taxon>
        <taxon>African cichlids</taxon>
        <taxon>Pseudocrenilabrinae</taxon>
        <taxon>Haplochromini</taxon>
        <taxon>Haplochromis</taxon>
    </lineage>
</organism>
<comment type="subunit">
    <text evidence="15">Interacts with gelatin and type 1 collagen. Interacts with the actin cytoskeleton.</text>
</comment>
<feature type="compositionally biased region" description="Basic and acidic residues" evidence="18">
    <location>
        <begin position="383"/>
        <end position="397"/>
    </location>
</feature>
<keyword evidence="23" id="KW-1185">Reference proteome</keyword>
<dbReference type="PANTHER" id="PTHR16059">
    <property type="entry name" value="ANTHRAX TOXIN RECEPTOR"/>
    <property type="match status" value="1"/>
</dbReference>
<feature type="region of interest" description="Disordered" evidence="18">
    <location>
        <begin position="383"/>
        <end position="430"/>
    </location>
</feature>
<evidence type="ECO:0000256" key="8">
    <source>
        <dbReference type="ARBA" id="ARBA00023136"/>
    </source>
</evidence>
<evidence type="ECO:0000256" key="16">
    <source>
        <dbReference type="ARBA" id="ARBA00068139"/>
    </source>
</evidence>
<feature type="compositionally biased region" description="Low complexity" evidence="18">
    <location>
        <begin position="516"/>
        <end position="528"/>
    </location>
</feature>
<evidence type="ECO:0000259" key="21">
    <source>
        <dbReference type="PROSITE" id="PS50234"/>
    </source>
</evidence>
<dbReference type="InterPro" id="IPR002035">
    <property type="entry name" value="VWF_A"/>
</dbReference>
<keyword evidence="3" id="KW-0597">Phosphoprotein</keyword>
<feature type="chain" id="PRO_5018645234" description="Anthrax toxin receptor 1" evidence="20">
    <location>
        <begin position="27"/>
        <end position="563"/>
    </location>
</feature>
<reference evidence="22" key="2">
    <citation type="submission" date="2025-09" db="UniProtKB">
        <authorList>
            <consortium name="Ensembl"/>
        </authorList>
    </citation>
    <scope>IDENTIFICATION</scope>
</reference>
<keyword evidence="6 20" id="KW-0732">Signal</keyword>
<dbReference type="InterPro" id="IPR008400">
    <property type="entry name" value="Anthrax_toxin_rcpt_extracel"/>
</dbReference>
<feature type="compositionally biased region" description="Pro residues" evidence="18">
    <location>
        <begin position="529"/>
        <end position="563"/>
    </location>
</feature>
<dbReference type="GeneTree" id="ENSGT00940000157727"/>
<accession>A0A3Q3CFE1</accession>
<evidence type="ECO:0000313" key="22">
    <source>
        <dbReference type="Ensembl" id="ENSHBUP00000020967.1"/>
    </source>
</evidence>
<keyword evidence="2" id="KW-1003">Cell membrane</keyword>
<dbReference type="GO" id="GO:0031258">
    <property type="term" value="C:lamellipodium membrane"/>
    <property type="evidence" value="ECO:0007669"/>
    <property type="project" value="UniProtKB-SubCell"/>
</dbReference>
<evidence type="ECO:0000256" key="1">
    <source>
        <dbReference type="ARBA" id="ARBA00008095"/>
    </source>
</evidence>
<dbReference type="GO" id="GO:0009986">
    <property type="term" value="C:cell surface"/>
    <property type="evidence" value="ECO:0007669"/>
    <property type="project" value="TreeGrafter"/>
</dbReference>
<keyword evidence="8 19" id="KW-0472">Membrane</keyword>
<proteinExistence type="inferred from homology"/>
<keyword evidence="4 19" id="KW-0812">Transmembrane</keyword>
<keyword evidence="11" id="KW-0325">Glycoprotein</keyword>
<dbReference type="FunFam" id="3.40.50.410:FF:000017">
    <property type="entry name" value="Anthrax toxin receptor 1"/>
    <property type="match status" value="1"/>
</dbReference>
<dbReference type="Pfam" id="PF05586">
    <property type="entry name" value="Ant_C"/>
    <property type="match status" value="1"/>
</dbReference>
<dbReference type="SMART" id="SM00327">
    <property type="entry name" value="VWA"/>
    <property type="match status" value="1"/>
</dbReference>
<evidence type="ECO:0000256" key="12">
    <source>
        <dbReference type="ARBA" id="ARBA00023273"/>
    </source>
</evidence>
<evidence type="ECO:0000256" key="5">
    <source>
        <dbReference type="ARBA" id="ARBA00022723"/>
    </source>
</evidence>
<sequence>MARTRARMFLVLAVVGIFCLDVSVRGELQGEQQEEEERSCQGAFDLYFVLDKSGSVKHHWIEIYSFVEQLAEKFISPMLRMSFIVFSTQGKIIMKLTENREDITGGLMALRKVIPGGDTYMNLGLEMNVKVVRSAGTASVIIALTDGELNEWQFDTAQREAQRARSMGAIVYCVGVKEFNQTQLATIADTVEHVFPVWGGFQALRGIIDSIIKKSCIEILAAEPSSVCAGESFQVVVRGNGFLHARNINQVLCSFKLNDTHTVDERPAGIEDTFLLCPAPVVKEVGKVIYLQVSMNEGLSYITSSVHITTTECFDGTIVLISLLVVFLLLALLLMWWFWPLCCTVESDDDDGLPKKKWPTVDASYYGGRGVGGIKRMEVRWGEKGSTEEGAKLDKPKNAVVKMPEQEFEPYEPKPRKPPRRPPQQRRWYTPIQGKLDAIWALLRRGYDQVSLMRPQPGDEGRCIRFQRVKDGESTPNNRAPPRAHCSPSAPPAPPVFEQQPLVSYSVPRTKPPSRGPRTTPPSCTTPPARAPPSMVRPPPCPPPTRTPPGPPGPPPSRPPPRL</sequence>
<dbReference type="SUPFAM" id="SSF53300">
    <property type="entry name" value="vWA-like"/>
    <property type="match status" value="1"/>
</dbReference>
<evidence type="ECO:0000256" key="9">
    <source>
        <dbReference type="ARBA" id="ARBA00023157"/>
    </source>
</evidence>
<evidence type="ECO:0000256" key="10">
    <source>
        <dbReference type="ARBA" id="ARBA00023170"/>
    </source>
</evidence>
<evidence type="ECO:0000256" key="14">
    <source>
        <dbReference type="ARBA" id="ARBA00060395"/>
    </source>
</evidence>
<dbReference type="InterPro" id="IPR008399">
    <property type="entry name" value="Anthrax_toxin_rcpt_C"/>
</dbReference>
<keyword evidence="10" id="KW-0675">Receptor</keyword>
<dbReference type="CDD" id="cd01474">
    <property type="entry name" value="vWA_ATR"/>
    <property type="match status" value="1"/>
</dbReference>
<evidence type="ECO:0000256" key="6">
    <source>
        <dbReference type="ARBA" id="ARBA00022729"/>
    </source>
</evidence>
<evidence type="ECO:0000256" key="13">
    <source>
        <dbReference type="ARBA" id="ARBA00060389"/>
    </source>
</evidence>
<evidence type="ECO:0000256" key="15">
    <source>
        <dbReference type="ARBA" id="ARBA00061894"/>
    </source>
</evidence>
<dbReference type="Pfam" id="PF00092">
    <property type="entry name" value="VWA"/>
    <property type="match status" value="1"/>
</dbReference>
<protein>
    <recommendedName>
        <fullName evidence="16">Anthrax toxin receptor 1</fullName>
    </recommendedName>
</protein>
<keyword evidence="5" id="KW-0479">Metal-binding</keyword>
<dbReference type="InterPro" id="IPR036465">
    <property type="entry name" value="vWFA_dom_sf"/>
</dbReference>
<dbReference type="GO" id="GO:0046872">
    <property type="term" value="F:metal ion binding"/>
    <property type="evidence" value="ECO:0007669"/>
    <property type="project" value="UniProtKB-KW"/>
</dbReference>
<comment type="subcellular location">
    <subcellularLocation>
        <location evidence="14">Cell projection</location>
        <location evidence="14">Filopodium membrane</location>
        <topology evidence="14">Single-pass type I membrane protein</topology>
    </subcellularLocation>
    <subcellularLocation>
        <location evidence="13">Cell projection</location>
        <location evidence="13">Lamellipodium membrane</location>
        <topology evidence="13">Single-pass type I membrane protein</topology>
    </subcellularLocation>
</comment>
<feature type="region of interest" description="Disordered" evidence="18">
    <location>
        <begin position="452"/>
        <end position="563"/>
    </location>
</feature>
<comment type="similarity">
    <text evidence="1">Belongs to the ATR family.</text>
</comment>
<dbReference type="Ensembl" id="ENSHBUT00000036162.1">
    <property type="protein sequence ID" value="ENSHBUP00000020967.1"/>
    <property type="gene ID" value="ENSHBUG00000023314.1"/>
</dbReference>
<dbReference type="GO" id="GO:0031527">
    <property type="term" value="C:filopodium membrane"/>
    <property type="evidence" value="ECO:0007669"/>
    <property type="project" value="UniProtKB-SubCell"/>
</dbReference>
<evidence type="ECO:0000256" key="20">
    <source>
        <dbReference type="SAM" id="SignalP"/>
    </source>
</evidence>
<feature type="signal peptide" evidence="20">
    <location>
        <begin position="1"/>
        <end position="26"/>
    </location>
</feature>
<evidence type="ECO:0000256" key="11">
    <source>
        <dbReference type="ARBA" id="ARBA00023180"/>
    </source>
</evidence>
<dbReference type="AlphaFoldDB" id="A0A3Q3CFE1"/>
<evidence type="ECO:0000313" key="23">
    <source>
        <dbReference type="Proteomes" id="UP000264840"/>
    </source>
</evidence>
<dbReference type="GO" id="GO:0004888">
    <property type="term" value="F:transmembrane signaling receptor activity"/>
    <property type="evidence" value="ECO:0007669"/>
    <property type="project" value="TreeGrafter"/>
</dbReference>
<evidence type="ECO:0000256" key="2">
    <source>
        <dbReference type="ARBA" id="ARBA00022475"/>
    </source>
</evidence>
<evidence type="ECO:0000256" key="4">
    <source>
        <dbReference type="ARBA" id="ARBA00022692"/>
    </source>
</evidence>